<dbReference type="Pfam" id="PF05901">
    <property type="entry name" value="Excalibur"/>
    <property type="match status" value="1"/>
</dbReference>
<name>A0ABV3G1Q8_9NOCA</name>
<dbReference type="EMBL" id="JBFAKC010000015">
    <property type="protein sequence ID" value="MEV0711528.1"/>
    <property type="molecule type" value="Genomic_DNA"/>
</dbReference>
<proteinExistence type="predicted"/>
<comment type="caution">
    <text evidence="2">The sequence shown here is derived from an EMBL/GenBank/DDBJ whole genome shotgun (WGS) entry which is preliminary data.</text>
</comment>
<keyword evidence="3" id="KW-1185">Reference proteome</keyword>
<evidence type="ECO:0000313" key="2">
    <source>
        <dbReference type="EMBL" id="MEV0711528.1"/>
    </source>
</evidence>
<dbReference type="Proteomes" id="UP001551695">
    <property type="component" value="Unassembled WGS sequence"/>
</dbReference>
<sequence length="44" mass="4534">MRIATRARVRLGAGATLLPRGVAASFGTGRAPHLDRDGDGIACE</sequence>
<dbReference type="InterPro" id="IPR008613">
    <property type="entry name" value="Excalibur_Ca-bd_domain"/>
</dbReference>
<organism evidence="2 3">
    <name type="scientific">Nocardia aurea</name>
    <dbReference type="NCBI Taxonomy" id="2144174"/>
    <lineage>
        <taxon>Bacteria</taxon>
        <taxon>Bacillati</taxon>
        <taxon>Actinomycetota</taxon>
        <taxon>Actinomycetes</taxon>
        <taxon>Mycobacteriales</taxon>
        <taxon>Nocardiaceae</taxon>
        <taxon>Nocardia</taxon>
    </lineage>
</organism>
<reference evidence="2 3" key="1">
    <citation type="submission" date="2024-06" db="EMBL/GenBank/DDBJ databases">
        <title>The Natural Products Discovery Center: Release of the First 8490 Sequenced Strains for Exploring Actinobacteria Biosynthetic Diversity.</title>
        <authorList>
            <person name="Kalkreuter E."/>
            <person name="Kautsar S.A."/>
            <person name="Yang D."/>
            <person name="Bader C.D."/>
            <person name="Teijaro C.N."/>
            <person name="Fluegel L."/>
            <person name="Davis C.M."/>
            <person name="Simpson J.R."/>
            <person name="Lauterbach L."/>
            <person name="Steele A.D."/>
            <person name="Gui C."/>
            <person name="Meng S."/>
            <person name="Li G."/>
            <person name="Viehrig K."/>
            <person name="Ye F."/>
            <person name="Su P."/>
            <person name="Kiefer A.F."/>
            <person name="Nichols A."/>
            <person name="Cepeda A.J."/>
            <person name="Yan W."/>
            <person name="Fan B."/>
            <person name="Jiang Y."/>
            <person name="Adhikari A."/>
            <person name="Zheng C.-J."/>
            <person name="Schuster L."/>
            <person name="Cowan T.M."/>
            <person name="Smanski M.J."/>
            <person name="Chevrette M.G."/>
            <person name="De Carvalho L.P.S."/>
            <person name="Shen B."/>
        </authorList>
    </citation>
    <scope>NUCLEOTIDE SEQUENCE [LARGE SCALE GENOMIC DNA]</scope>
    <source>
        <strain evidence="2 3">NPDC050403</strain>
    </source>
</reference>
<evidence type="ECO:0000313" key="3">
    <source>
        <dbReference type="Proteomes" id="UP001551695"/>
    </source>
</evidence>
<accession>A0ABV3G1Q8</accession>
<dbReference type="RefSeq" id="WP_355091227.1">
    <property type="nucleotide sequence ID" value="NZ_JBEXKW010000124.1"/>
</dbReference>
<protein>
    <submittedName>
        <fullName evidence="2">Excalibur calcium-binding domain-containing protein</fullName>
    </submittedName>
</protein>
<feature type="domain" description="Excalibur calcium-binding" evidence="1">
    <location>
        <begin position="14"/>
        <end position="44"/>
    </location>
</feature>
<gene>
    <name evidence="2" type="ORF">AB0I48_28570</name>
</gene>
<evidence type="ECO:0000259" key="1">
    <source>
        <dbReference type="Pfam" id="PF05901"/>
    </source>
</evidence>